<dbReference type="AlphaFoldDB" id="A0A7X0G3Z7"/>
<comment type="caution">
    <text evidence="1">The sequence shown here is derived from an EMBL/GenBank/DDBJ whole genome shotgun (WGS) entry which is preliminary data.</text>
</comment>
<dbReference type="PANTHER" id="PTHR43162">
    <property type="match status" value="1"/>
</dbReference>
<protein>
    <submittedName>
        <fullName evidence="1">Uncharacterized protein YbjT (DUF2867 family)</fullName>
    </submittedName>
</protein>
<evidence type="ECO:0000313" key="2">
    <source>
        <dbReference type="Proteomes" id="UP000546324"/>
    </source>
</evidence>
<dbReference type="SUPFAM" id="SSF51735">
    <property type="entry name" value="NAD(P)-binding Rossmann-fold domains"/>
    <property type="match status" value="1"/>
</dbReference>
<dbReference type="RefSeq" id="WP_185030655.1">
    <property type="nucleotide sequence ID" value="NZ_JACHMQ010000001.1"/>
</dbReference>
<sequence>MSREGGYVLDPIGPGLYAPIDTADIAAAAAAVLTEDGHAGQAYDLTGEELFTVAGQVAVISKTIGHDLQARKVSSAEEAVKARFPNGVPPALAEALVEGFELMAADVLAYTTDNVRKLTGRAPRTFADWCTRNAAVFQEAADA</sequence>
<dbReference type="EMBL" id="JACHMQ010000001">
    <property type="protein sequence ID" value="MBB6399024.1"/>
    <property type="molecule type" value="Genomic_DNA"/>
</dbReference>
<dbReference type="InterPro" id="IPR036291">
    <property type="entry name" value="NAD(P)-bd_dom_sf"/>
</dbReference>
<dbReference type="Gene3D" id="3.90.25.10">
    <property type="entry name" value="UDP-galactose 4-epimerase, domain 1"/>
    <property type="match status" value="1"/>
</dbReference>
<proteinExistence type="predicted"/>
<gene>
    <name evidence="1" type="ORF">BKA00_005938</name>
</gene>
<name>A0A7X0G3Z7_9ACTN</name>
<dbReference type="Proteomes" id="UP000546324">
    <property type="component" value="Unassembled WGS sequence"/>
</dbReference>
<dbReference type="PANTHER" id="PTHR43162:SF1">
    <property type="entry name" value="PRESTALK A DIFFERENTIATION PROTEIN A"/>
    <property type="match status" value="1"/>
</dbReference>
<keyword evidence="2" id="KW-1185">Reference proteome</keyword>
<reference evidence="1 2" key="1">
    <citation type="submission" date="2020-08" db="EMBL/GenBank/DDBJ databases">
        <title>Sequencing the genomes of 1000 actinobacteria strains.</title>
        <authorList>
            <person name="Klenk H.-P."/>
        </authorList>
    </citation>
    <scope>NUCLEOTIDE SEQUENCE [LARGE SCALE GENOMIC DNA]</scope>
    <source>
        <strain evidence="1 2">DSM 43675</strain>
    </source>
</reference>
<dbReference type="Gene3D" id="3.40.50.720">
    <property type="entry name" value="NAD(P)-binding Rossmann-like Domain"/>
    <property type="match status" value="1"/>
</dbReference>
<evidence type="ECO:0000313" key="1">
    <source>
        <dbReference type="EMBL" id="MBB6399024.1"/>
    </source>
</evidence>
<accession>A0A7X0G3Z7</accession>
<dbReference type="InterPro" id="IPR051604">
    <property type="entry name" value="Ergot_Alk_Oxidoreductase"/>
</dbReference>
<organism evidence="1 2">
    <name type="scientific">Actinomadura coerulea</name>
    <dbReference type="NCBI Taxonomy" id="46159"/>
    <lineage>
        <taxon>Bacteria</taxon>
        <taxon>Bacillati</taxon>
        <taxon>Actinomycetota</taxon>
        <taxon>Actinomycetes</taxon>
        <taxon>Streptosporangiales</taxon>
        <taxon>Thermomonosporaceae</taxon>
        <taxon>Actinomadura</taxon>
    </lineage>
</organism>